<gene>
    <name evidence="1" type="ORF">BDN72DRAFT_838189</name>
</gene>
<keyword evidence="2" id="KW-1185">Reference proteome</keyword>
<organism evidence="1 2">
    <name type="scientific">Pluteus cervinus</name>
    <dbReference type="NCBI Taxonomy" id="181527"/>
    <lineage>
        <taxon>Eukaryota</taxon>
        <taxon>Fungi</taxon>
        <taxon>Dikarya</taxon>
        <taxon>Basidiomycota</taxon>
        <taxon>Agaricomycotina</taxon>
        <taxon>Agaricomycetes</taxon>
        <taxon>Agaricomycetidae</taxon>
        <taxon>Agaricales</taxon>
        <taxon>Pluteineae</taxon>
        <taxon>Pluteaceae</taxon>
        <taxon>Pluteus</taxon>
    </lineage>
</organism>
<proteinExistence type="predicted"/>
<protein>
    <submittedName>
        <fullName evidence="1">Uncharacterized protein</fullName>
    </submittedName>
</protein>
<dbReference type="EMBL" id="ML208303">
    <property type="protein sequence ID" value="TFK71085.1"/>
    <property type="molecule type" value="Genomic_DNA"/>
</dbReference>
<name>A0ACD3AZB9_9AGAR</name>
<sequence length="125" mass="13954">MKAKLKKSASFNSLHVNINCLWVSGCTGASAASRAFEEEVDFVVQQSMKERAPGGSVEDRADDDDQSSSYSPPLRNPNQIRVLVHKTEETTVEERWRGGVQELLYAHGRATPRRTDTRSSFVEVL</sequence>
<evidence type="ECO:0000313" key="1">
    <source>
        <dbReference type="EMBL" id="TFK71085.1"/>
    </source>
</evidence>
<reference evidence="1 2" key="1">
    <citation type="journal article" date="2019" name="Nat. Ecol. Evol.">
        <title>Megaphylogeny resolves global patterns of mushroom evolution.</title>
        <authorList>
            <person name="Varga T."/>
            <person name="Krizsan K."/>
            <person name="Foldi C."/>
            <person name="Dima B."/>
            <person name="Sanchez-Garcia M."/>
            <person name="Sanchez-Ramirez S."/>
            <person name="Szollosi G.J."/>
            <person name="Szarkandi J.G."/>
            <person name="Papp V."/>
            <person name="Albert L."/>
            <person name="Andreopoulos W."/>
            <person name="Angelini C."/>
            <person name="Antonin V."/>
            <person name="Barry K.W."/>
            <person name="Bougher N.L."/>
            <person name="Buchanan P."/>
            <person name="Buyck B."/>
            <person name="Bense V."/>
            <person name="Catcheside P."/>
            <person name="Chovatia M."/>
            <person name="Cooper J."/>
            <person name="Damon W."/>
            <person name="Desjardin D."/>
            <person name="Finy P."/>
            <person name="Geml J."/>
            <person name="Haridas S."/>
            <person name="Hughes K."/>
            <person name="Justo A."/>
            <person name="Karasinski D."/>
            <person name="Kautmanova I."/>
            <person name="Kiss B."/>
            <person name="Kocsube S."/>
            <person name="Kotiranta H."/>
            <person name="LaButti K.M."/>
            <person name="Lechner B.E."/>
            <person name="Liimatainen K."/>
            <person name="Lipzen A."/>
            <person name="Lukacs Z."/>
            <person name="Mihaltcheva S."/>
            <person name="Morgado L.N."/>
            <person name="Niskanen T."/>
            <person name="Noordeloos M.E."/>
            <person name="Ohm R.A."/>
            <person name="Ortiz-Santana B."/>
            <person name="Ovrebo C."/>
            <person name="Racz N."/>
            <person name="Riley R."/>
            <person name="Savchenko A."/>
            <person name="Shiryaev A."/>
            <person name="Soop K."/>
            <person name="Spirin V."/>
            <person name="Szebenyi C."/>
            <person name="Tomsovsky M."/>
            <person name="Tulloss R.E."/>
            <person name="Uehling J."/>
            <person name="Grigoriev I.V."/>
            <person name="Vagvolgyi C."/>
            <person name="Papp T."/>
            <person name="Martin F.M."/>
            <person name="Miettinen O."/>
            <person name="Hibbett D.S."/>
            <person name="Nagy L.G."/>
        </authorList>
    </citation>
    <scope>NUCLEOTIDE SEQUENCE [LARGE SCALE GENOMIC DNA]</scope>
    <source>
        <strain evidence="1 2">NL-1719</strain>
    </source>
</reference>
<dbReference type="Proteomes" id="UP000308600">
    <property type="component" value="Unassembled WGS sequence"/>
</dbReference>
<accession>A0ACD3AZB9</accession>
<evidence type="ECO:0000313" key="2">
    <source>
        <dbReference type="Proteomes" id="UP000308600"/>
    </source>
</evidence>